<dbReference type="GO" id="GO:0005886">
    <property type="term" value="C:plasma membrane"/>
    <property type="evidence" value="ECO:0007669"/>
    <property type="project" value="UniProtKB-SubCell"/>
</dbReference>
<dbReference type="AlphaFoldDB" id="A0A1Q5PJ85"/>
<dbReference type="Pfam" id="PF00664">
    <property type="entry name" value="ABC_membrane"/>
    <property type="match status" value="1"/>
</dbReference>
<dbReference type="RefSeq" id="WP_073709818.1">
    <property type="nucleotide sequence ID" value="NZ_MQSV01000007.1"/>
</dbReference>
<feature type="transmembrane region" description="Helical" evidence="7">
    <location>
        <begin position="171"/>
        <end position="188"/>
    </location>
</feature>
<evidence type="ECO:0000259" key="9">
    <source>
        <dbReference type="PROSITE" id="PS50929"/>
    </source>
</evidence>
<dbReference type="GO" id="GO:0034040">
    <property type="term" value="F:ATPase-coupled lipid transmembrane transporter activity"/>
    <property type="evidence" value="ECO:0007669"/>
    <property type="project" value="TreeGrafter"/>
</dbReference>
<dbReference type="PROSITE" id="PS50893">
    <property type="entry name" value="ABC_TRANSPORTER_2"/>
    <property type="match status" value="1"/>
</dbReference>
<organism evidence="10 11">
    <name type="scientific">Boudabousia liubingyangii</name>
    <dbReference type="NCBI Taxonomy" id="1921764"/>
    <lineage>
        <taxon>Bacteria</taxon>
        <taxon>Bacillati</taxon>
        <taxon>Actinomycetota</taxon>
        <taxon>Actinomycetes</taxon>
        <taxon>Actinomycetales</taxon>
        <taxon>Actinomycetaceae</taxon>
        <taxon>Boudabousia</taxon>
    </lineage>
</organism>
<accession>A0A1Q5PJ85</accession>
<evidence type="ECO:0000256" key="2">
    <source>
        <dbReference type="ARBA" id="ARBA00022692"/>
    </source>
</evidence>
<keyword evidence="4" id="KW-0067">ATP-binding</keyword>
<feature type="domain" description="ABC transporter" evidence="8">
    <location>
        <begin position="343"/>
        <end position="576"/>
    </location>
</feature>
<feature type="transmembrane region" description="Helical" evidence="7">
    <location>
        <begin position="147"/>
        <end position="165"/>
    </location>
</feature>
<dbReference type="Proteomes" id="UP000186785">
    <property type="component" value="Unassembled WGS sequence"/>
</dbReference>
<proteinExistence type="predicted"/>
<dbReference type="GO" id="GO:0034775">
    <property type="term" value="P:glutathione transmembrane transport"/>
    <property type="evidence" value="ECO:0007669"/>
    <property type="project" value="InterPro"/>
</dbReference>
<dbReference type="GO" id="GO:0005524">
    <property type="term" value="F:ATP binding"/>
    <property type="evidence" value="ECO:0007669"/>
    <property type="project" value="UniProtKB-KW"/>
</dbReference>
<dbReference type="InterPro" id="IPR017871">
    <property type="entry name" value="ABC_transporter-like_CS"/>
</dbReference>
<comment type="subcellular location">
    <subcellularLocation>
        <location evidence="1">Cell membrane</location>
        <topology evidence="1">Multi-pass membrane protein</topology>
    </subcellularLocation>
</comment>
<dbReference type="EMBL" id="MQSV01000007">
    <property type="protein sequence ID" value="OKL45951.1"/>
    <property type="molecule type" value="Genomic_DNA"/>
</dbReference>
<feature type="transmembrane region" description="Helical" evidence="7">
    <location>
        <begin position="20"/>
        <end position="50"/>
    </location>
</feature>
<keyword evidence="5 7" id="KW-1133">Transmembrane helix</keyword>
<evidence type="ECO:0000313" key="10">
    <source>
        <dbReference type="EMBL" id="OKL45951.1"/>
    </source>
</evidence>
<keyword evidence="3" id="KW-0547">Nucleotide-binding</keyword>
<reference evidence="10 11" key="1">
    <citation type="submission" date="2016-11" db="EMBL/GenBank/DDBJ databases">
        <title>Actinomyces gypaetusis sp. nov. isolated from the vulture Gypaetus barbatus in Qinghai Tibet Plateau China.</title>
        <authorList>
            <person name="Meng X."/>
        </authorList>
    </citation>
    <scope>NUCLEOTIDE SEQUENCE [LARGE SCALE GENOMIC DNA]</scope>
    <source>
        <strain evidence="10 11">VUL4_2</strain>
    </source>
</reference>
<dbReference type="PROSITE" id="PS00211">
    <property type="entry name" value="ABC_TRANSPORTER_1"/>
    <property type="match status" value="1"/>
</dbReference>
<dbReference type="InterPro" id="IPR011527">
    <property type="entry name" value="ABC1_TM_dom"/>
</dbReference>
<dbReference type="Gene3D" id="3.40.50.300">
    <property type="entry name" value="P-loop containing nucleotide triphosphate hydrolases"/>
    <property type="match status" value="1"/>
</dbReference>
<dbReference type="InterPro" id="IPR014223">
    <property type="entry name" value="ABC_CydC/D"/>
</dbReference>
<dbReference type="InterPro" id="IPR003439">
    <property type="entry name" value="ABC_transporter-like_ATP-bd"/>
</dbReference>
<dbReference type="GO" id="GO:0016887">
    <property type="term" value="F:ATP hydrolysis activity"/>
    <property type="evidence" value="ECO:0007669"/>
    <property type="project" value="InterPro"/>
</dbReference>
<dbReference type="NCBIfam" id="TIGR02868">
    <property type="entry name" value="CydC"/>
    <property type="match status" value="1"/>
</dbReference>
<feature type="domain" description="ABC transmembrane type-1" evidence="9">
    <location>
        <begin position="32"/>
        <end position="312"/>
    </location>
</feature>
<dbReference type="PANTHER" id="PTHR24221">
    <property type="entry name" value="ATP-BINDING CASSETTE SUB-FAMILY B"/>
    <property type="match status" value="1"/>
</dbReference>
<dbReference type="GO" id="GO:0140359">
    <property type="term" value="F:ABC-type transporter activity"/>
    <property type="evidence" value="ECO:0007669"/>
    <property type="project" value="InterPro"/>
</dbReference>
<evidence type="ECO:0000256" key="5">
    <source>
        <dbReference type="ARBA" id="ARBA00022989"/>
    </source>
</evidence>
<evidence type="ECO:0000259" key="8">
    <source>
        <dbReference type="PROSITE" id="PS50893"/>
    </source>
</evidence>
<sequence>MSFSLLSKKERQAIKEIWPLLGISLFSLWWPVFLGTLALGASIGLAAVSAWLIARASQMPPVMYLTVAVTSVRALGISKALFRYIERLVSHRIALKGVVNLRANLYEKLSGLRSDRVAGLHKGQLLGRATADVDALGDLIVRVLQPIMVAFVTAVLTCGALAFLYWPAALILLATLLFSIFGSLVLSARSNRKAVTATLLGEEKIASLTSNLLIDQAQVRALGQEEAIWAQISEVEGIHKNAINQAAKTSALGATIDNLGLALAILGCVLAGGYGVTSGTLSFVGYAVVVLTPLAAFEGTAQLPMAAAALVRSGGSAVRILELIEGPAEPESKTPLALDQTELIASDLSAAWIPGKPIFNNLSLELKPGKKIAIVGPSGIGKTTLLLCLAGMLPAEDGQLSLGGVDPWLLTDSERAKLLTLTPEDAHIFQTSVFENLRVANRDLSEEDAEKLLRQVHLGSWLDSAPAGLSTELTQGATNISGGERRRILLARALASPAPLLLLDEPAEHLDPTTADSIMRDLFSLSDRGILVVSHRLSALEDADEVIVIDKPEAGLSHAGSRDSIPATIVFRGSFEAALSDPFVSSVLEKEETHV</sequence>
<dbReference type="OrthoDB" id="3237158at2"/>
<gene>
    <name evidence="10" type="ORF">BSR29_08175</name>
</gene>
<keyword evidence="2 7" id="KW-0812">Transmembrane</keyword>
<feature type="transmembrane region" description="Helical" evidence="7">
    <location>
        <begin position="258"/>
        <end position="277"/>
    </location>
</feature>
<dbReference type="SMART" id="SM00382">
    <property type="entry name" value="AAA"/>
    <property type="match status" value="1"/>
</dbReference>
<dbReference type="PANTHER" id="PTHR24221:SF654">
    <property type="entry name" value="ATP-BINDING CASSETTE SUB-FAMILY B MEMBER 6"/>
    <property type="match status" value="1"/>
</dbReference>
<keyword evidence="11" id="KW-1185">Reference proteome</keyword>
<evidence type="ECO:0000256" key="6">
    <source>
        <dbReference type="ARBA" id="ARBA00023136"/>
    </source>
</evidence>
<dbReference type="Gene3D" id="1.20.1560.10">
    <property type="entry name" value="ABC transporter type 1, transmembrane domain"/>
    <property type="match status" value="1"/>
</dbReference>
<evidence type="ECO:0000256" key="7">
    <source>
        <dbReference type="SAM" id="Phobius"/>
    </source>
</evidence>
<protein>
    <submittedName>
        <fullName evidence="10">Thiol reductant ABC exporter subunit CydC</fullName>
    </submittedName>
</protein>
<evidence type="ECO:0000256" key="4">
    <source>
        <dbReference type="ARBA" id="ARBA00022840"/>
    </source>
</evidence>
<evidence type="ECO:0000256" key="1">
    <source>
        <dbReference type="ARBA" id="ARBA00004651"/>
    </source>
</evidence>
<dbReference type="PROSITE" id="PS50929">
    <property type="entry name" value="ABC_TM1F"/>
    <property type="match status" value="1"/>
</dbReference>
<evidence type="ECO:0000256" key="3">
    <source>
        <dbReference type="ARBA" id="ARBA00022741"/>
    </source>
</evidence>
<keyword evidence="6 7" id="KW-0472">Membrane</keyword>
<dbReference type="GO" id="GO:0045454">
    <property type="term" value="P:cell redox homeostasis"/>
    <property type="evidence" value="ECO:0007669"/>
    <property type="project" value="InterPro"/>
</dbReference>
<dbReference type="Pfam" id="PF00005">
    <property type="entry name" value="ABC_tran"/>
    <property type="match status" value="1"/>
</dbReference>
<dbReference type="SUPFAM" id="SSF90123">
    <property type="entry name" value="ABC transporter transmembrane region"/>
    <property type="match status" value="1"/>
</dbReference>
<dbReference type="InterPro" id="IPR039421">
    <property type="entry name" value="Type_1_exporter"/>
</dbReference>
<evidence type="ECO:0000313" key="11">
    <source>
        <dbReference type="Proteomes" id="UP000186785"/>
    </source>
</evidence>
<dbReference type="STRING" id="1921764.BSR28_04655"/>
<dbReference type="InterPro" id="IPR003593">
    <property type="entry name" value="AAA+_ATPase"/>
</dbReference>
<dbReference type="SUPFAM" id="SSF52540">
    <property type="entry name" value="P-loop containing nucleoside triphosphate hydrolases"/>
    <property type="match status" value="1"/>
</dbReference>
<comment type="caution">
    <text evidence="10">The sequence shown here is derived from an EMBL/GenBank/DDBJ whole genome shotgun (WGS) entry which is preliminary data.</text>
</comment>
<dbReference type="InterPro" id="IPR027417">
    <property type="entry name" value="P-loop_NTPase"/>
</dbReference>
<dbReference type="InterPro" id="IPR036640">
    <property type="entry name" value="ABC1_TM_sf"/>
</dbReference>
<name>A0A1Q5PJ85_9ACTO</name>